<evidence type="ECO:0000256" key="7">
    <source>
        <dbReference type="ARBA" id="ARBA00023040"/>
    </source>
</evidence>
<dbReference type="RefSeq" id="XP_019848381.1">
    <property type="nucleotide sequence ID" value="XM_019992822.3"/>
</dbReference>
<comment type="subcellular location">
    <subcellularLocation>
        <location evidence="1">Cell membrane</location>
        <topology evidence="1">Multi-pass membrane protein</topology>
    </subcellularLocation>
</comment>
<dbReference type="PANTHER" id="PTHR46953">
    <property type="entry name" value="G-PROTEIN COUPLED RECEPTOR MTH-LIKE 1-RELATED"/>
    <property type="match status" value="1"/>
</dbReference>
<dbReference type="InterPro" id="IPR023311">
    <property type="entry name" value="Methusela_ecto_dom_2"/>
</dbReference>
<evidence type="ECO:0000256" key="4">
    <source>
        <dbReference type="ARBA" id="ARBA00022692"/>
    </source>
</evidence>
<feature type="transmembrane region" description="Helical" evidence="13">
    <location>
        <begin position="441"/>
        <end position="461"/>
    </location>
</feature>
<keyword evidence="7" id="KW-0297">G-protein coupled receptor</keyword>
<dbReference type="AlphaFoldDB" id="A0A6J0RNS2"/>
<evidence type="ECO:0000256" key="10">
    <source>
        <dbReference type="ARBA" id="ARBA00023170"/>
    </source>
</evidence>
<organism evidence="14 15">
    <name type="scientific">Bactrocera dorsalis</name>
    <name type="common">Oriental fruit fly</name>
    <name type="synonym">Dacus dorsalis</name>
    <dbReference type="NCBI Taxonomy" id="27457"/>
    <lineage>
        <taxon>Eukaryota</taxon>
        <taxon>Metazoa</taxon>
        <taxon>Ecdysozoa</taxon>
        <taxon>Arthropoda</taxon>
        <taxon>Hexapoda</taxon>
        <taxon>Insecta</taxon>
        <taxon>Pterygota</taxon>
        <taxon>Neoptera</taxon>
        <taxon>Endopterygota</taxon>
        <taxon>Diptera</taxon>
        <taxon>Brachycera</taxon>
        <taxon>Muscomorpha</taxon>
        <taxon>Tephritoidea</taxon>
        <taxon>Tephritidae</taxon>
        <taxon>Bactrocera</taxon>
        <taxon>Bactrocera</taxon>
    </lineage>
</organism>
<dbReference type="Gene3D" id="1.20.1070.10">
    <property type="entry name" value="Rhodopsin 7-helix transmembrane proteins"/>
    <property type="match status" value="1"/>
</dbReference>
<dbReference type="GeneID" id="105233236"/>
<dbReference type="Gene3D" id="2.170.180.11">
    <property type="entry name" value="Methuselah ectodomain, domain 2"/>
    <property type="match status" value="1"/>
</dbReference>
<feature type="transmembrane region" description="Helical" evidence="13">
    <location>
        <begin position="467"/>
        <end position="490"/>
    </location>
</feature>
<evidence type="ECO:0000313" key="15">
    <source>
        <dbReference type="RefSeq" id="XP_019848381.1"/>
    </source>
</evidence>
<evidence type="ECO:0000256" key="11">
    <source>
        <dbReference type="ARBA" id="ARBA00023180"/>
    </source>
</evidence>
<evidence type="ECO:0000256" key="12">
    <source>
        <dbReference type="ARBA" id="ARBA00023224"/>
    </source>
</evidence>
<keyword evidence="3" id="KW-1003">Cell membrane</keyword>
<evidence type="ECO:0000256" key="2">
    <source>
        <dbReference type="ARBA" id="ARBA00008979"/>
    </source>
</evidence>
<keyword evidence="5" id="KW-0732">Signal</keyword>
<keyword evidence="8 13" id="KW-0472">Membrane</keyword>
<gene>
    <name evidence="15" type="primary">LOC105233236</name>
</gene>
<protein>
    <submittedName>
        <fullName evidence="15">Probable G-protein coupled receptor Mth-like 14 isoform X1</fullName>
    </submittedName>
</protein>
<feature type="transmembrane region" description="Helical" evidence="13">
    <location>
        <begin position="376"/>
        <end position="399"/>
    </location>
</feature>
<name>A0A6J0RNS2_BACDO</name>
<feature type="transmembrane region" description="Helical" evidence="13">
    <location>
        <begin position="289"/>
        <end position="314"/>
    </location>
</feature>
<evidence type="ECO:0000313" key="14">
    <source>
        <dbReference type="Proteomes" id="UP001652620"/>
    </source>
</evidence>
<dbReference type="FunCoup" id="A0A6J0RNS2">
    <property type="interactions" value="33"/>
</dbReference>
<dbReference type="GO" id="GO:0004930">
    <property type="term" value="F:G protein-coupled receptor activity"/>
    <property type="evidence" value="ECO:0007669"/>
    <property type="project" value="UniProtKB-KW"/>
</dbReference>
<comment type="similarity">
    <text evidence="2">Belongs to the G-protein coupled receptor 2 family. Mth subfamily.</text>
</comment>
<evidence type="ECO:0000256" key="6">
    <source>
        <dbReference type="ARBA" id="ARBA00022989"/>
    </source>
</evidence>
<evidence type="ECO:0000256" key="13">
    <source>
        <dbReference type="SAM" id="Phobius"/>
    </source>
</evidence>
<evidence type="ECO:0000256" key="9">
    <source>
        <dbReference type="ARBA" id="ARBA00023157"/>
    </source>
</evidence>
<dbReference type="SUPFAM" id="SSF63877">
    <property type="entry name" value="Methuselah ectodomain"/>
    <property type="match status" value="1"/>
</dbReference>
<feature type="transmembrane region" description="Helical" evidence="13">
    <location>
        <begin position="225"/>
        <end position="245"/>
    </location>
</feature>
<keyword evidence="11" id="KW-0325">Glycoprotein</keyword>
<evidence type="ECO:0000256" key="1">
    <source>
        <dbReference type="ARBA" id="ARBA00004651"/>
    </source>
</evidence>
<evidence type="ECO:0000256" key="3">
    <source>
        <dbReference type="ARBA" id="ARBA00022475"/>
    </source>
</evidence>
<dbReference type="InParanoid" id="A0A6J0RNS2"/>
<dbReference type="PANTHER" id="PTHR46953:SF3">
    <property type="entry name" value="G-PROTEIN COUPLED RECEPTOR MTH-LIKE 14-RELATED"/>
    <property type="match status" value="1"/>
</dbReference>
<dbReference type="OrthoDB" id="5854379at2759"/>
<accession>A0A6J0RNS2</accession>
<dbReference type="InterPro" id="IPR052808">
    <property type="entry name" value="GPCR_Mth-like"/>
</dbReference>
<feature type="transmembrane region" description="Helical" evidence="13">
    <location>
        <begin position="326"/>
        <end position="351"/>
    </location>
</feature>
<dbReference type="Proteomes" id="UP001652620">
    <property type="component" value="Chromosome 5"/>
</dbReference>
<keyword evidence="10" id="KW-0675">Receptor</keyword>
<reference evidence="15" key="1">
    <citation type="submission" date="2025-08" db="UniProtKB">
        <authorList>
            <consortium name="RefSeq"/>
        </authorList>
    </citation>
    <scope>IDENTIFICATION</scope>
    <source>
        <tissue evidence="15">Adult</tissue>
    </source>
</reference>
<evidence type="ECO:0000256" key="5">
    <source>
        <dbReference type="ARBA" id="ARBA00022729"/>
    </source>
</evidence>
<keyword evidence="6 13" id="KW-1133">Transmembrane helix</keyword>
<evidence type="ECO:0000256" key="8">
    <source>
        <dbReference type="ARBA" id="ARBA00023136"/>
    </source>
</evidence>
<sequence>MQRTYGNVIMHDLLIRILVIIACIVESWSFNSILSQTVINGTNDTLLKFINSIEFAAANEALNYSASTESVKNAALPDDCSQRNKKAAQPIYTKNSRLRKCCPHGEGLSVFRDNQTDEFCDSTNFKFEPITISVVLYDNCIEDEENAVDLQVEIGNPCNSSLIYNDEDDAFFVLQDGSLLIMDKYGNDSYTVEKYYCLDMDNVSGITYAITCITAIEEHLKRGQIIAIAALMLVSIPCLLIVSYIHIKLKELRSVHGLCLSSLSLCLALGYFLHSLVHIFKIDSMKIGYAIQFLMLSYFIWFFCLCWNVLVNIWFRIPSNKRASKLTVWCVFGGHSLVCYSVAGSLVAFTIHKGLPGMPSYFMQGLTASIRESQRYFIPPVSSFLFLSFIVMMISFFGFQKIKKQKVETAAKDSTNGTVHPNIIVEIDEMKYEEVKKDAKCISFLGVILIVSWLLEIVTFYSPGPDAYLMVMEMINGLQGVFIMLIFVVVRRRRTVILRWWYDRGSHNVEDVELEAMNK</sequence>
<dbReference type="OMA" id="DRGSHEI"/>
<keyword evidence="14" id="KW-1185">Reference proteome</keyword>
<keyword evidence="12" id="KW-0807">Transducer</keyword>
<dbReference type="InterPro" id="IPR036272">
    <property type="entry name" value="Methuselah_N_sf"/>
</dbReference>
<keyword evidence="9" id="KW-1015">Disulfide bond</keyword>
<feature type="transmembrane region" description="Helical" evidence="13">
    <location>
        <begin position="12"/>
        <end position="30"/>
    </location>
</feature>
<proteinExistence type="inferred from homology"/>
<feature type="transmembrane region" description="Helical" evidence="13">
    <location>
        <begin position="257"/>
        <end position="277"/>
    </location>
</feature>
<dbReference type="GO" id="GO:0005886">
    <property type="term" value="C:plasma membrane"/>
    <property type="evidence" value="ECO:0007669"/>
    <property type="project" value="UniProtKB-SubCell"/>
</dbReference>
<keyword evidence="4 13" id="KW-0812">Transmembrane</keyword>